<dbReference type="SMART" id="SM00647">
    <property type="entry name" value="IBR"/>
    <property type="match status" value="2"/>
</dbReference>
<dbReference type="Pfam" id="PF26200">
    <property type="entry name" value="Rcat_RNF216"/>
    <property type="match status" value="1"/>
</dbReference>
<dbReference type="Proteomes" id="UP000663852">
    <property type="component" value="Unassembled WGS sequence"/>
</dbReference>
<dbReference type="PANTHER" id="PTHR22770:SF47">
    <property type="entry name" value="E3 UBIQUITIN-PROTEIN LIGASE RNF216"/>
    <property type="match status" value="1"/>
</dbReference>
<accession>A0A814G7J0</accession>
<evidence type="ECO:0000256" key="4">
    <source>
        <dbReference type="ARBA" id="ARBA00022737"/>
    </source>
</evidence>
<evidence type="ECO:0000256" key="6">
    <source>
        <dbReference type="ARBA" id="ARBA00022786"/>
    </source>
</evidence>
<feature type="domain" description="RING-type" evidence="9">
    <location>
        <begin position="415"/>
        <end position="627"/>
    </location>
</feature>
<reference evidence="10" key="1">
    <citation type="submission" date="2021-02" db="EMBL/GenBank/DDBJ databases">
        <authorList>
            <person name="Nowell W R."/>
        </authorList>
    </citation>
    <scope>NUCLEOTIDE SEQUENCE</scope>
</reference>
<gene>
    <name evidence="10" type="ORF">EDS130_LOCUS14538</name>
</gene>
<keyword evidence="3" id="KW-0479">Metal-binding</keyword>
<evidence type="ECO:0000256" key="5">
    <source>
        <dbReference type="ARBA" id="ARBA00022771"/>
    </source>
</evidence>
<dbReference type="PANTHER" id="PTHR22770">
    <property type="entry name" value="UBIQUITIN CONJUGATING ENZYME 7 INTERACTING PROTEIN-RELATED"/>
    <property type="match status" value="1"/>
</dbReference>
<dbReference type="PROSITE" id="PS51873">
    <property type="entry name" value="TRIAD"/>
    <property type="match status" value="1"/>
</dbReference>
<feature type="region of interest" description="Disordered" evidence="8">
    <location>
        <begin position="1"/>
        <end position="59"/>
    </location>
</feature>
<feature type="compositionally biased region" description="Polar residues" evidence="8">
    <location>
        <begin position="47"/>
        <end position="57"/>
    </location>
</feature>
<dbReference type="OrthoDB" id="10009520at2759"/>
<dbReference type="InterPro" id="IPR013083">
    <property type="entry name" value="Znf_RING/FYVE/PHD"/>
</dbReference>
<dbReference type="InterPro" id="IPR047545">
    <property type="entry name" value="BRcat_RBR_RNF216"/>
</dbReference>
<evidence type="ECO:0000256" key="7">
    <source>
        <dbReference type="ARBA" id="ARBA00022833"/>
    </source>
</evidence>
<keyword evidence="7" id="KW-0862">Zinc</keyword>
<evidence type="ECO:0000256" key="2">
    <source>
        <dbReference type="ARBA" id="ARBA00022679"/>
    </source>
</evidence>
<name>A0A814G7J0_ADIRI</name>
<evidence type="ECO:0000256" key="1">
    <source>
        <dbReference type="ARBA" id="ARBA00004906"/>
    </source>
</evidence>
<dbReference type="AlphaFoldDB" id="A0A814G7J0"/>
<dbReference type="InterPro" id="IPR051628">
    <property type="entry name" value="LUBAC_E3_Ligases"/>
</dbReference>
<keyword evidence="4" id="KW-0677">Repeat</keyword>
<dbReference type="CDD" id="cd20339">
    <property type="entry name" value="BRcat_RBR_RNF216"/>
    <property type="match status" value="1"/>
</dbReference>
<evidence type="ECO:0000259" key="9">
    <source>
        <dbReference type="PROSITE" id="PS51873"/>
    </source>
</evidence>
<proteinExistence type="predicted"/>
<feature type="compositionally biased region" description="Low complexity" evidence="8">
    <location>
        <begin position="15"/>
        <end position="25"/>
    </location>
</feature>
<evidence type="ECO:0000256" key="3">
    <source>
        <dbReference type="ARBA" id="ARBA00022723"/>
    </source>
</evidence>
<dbReference type="SUPFAM" id="SSF57850">
    <property type="entry name" value="RING/U-box"/>
    <property type="match status" value="2"/>
</dbReference>
<dbReference type="Gene3D" id="1.20.120.1750">
    <property type="match status" value="1"/>
</dbReference>
<comment type="pathway">
    <text evidence="1">Protein modification; protein ubiquitination.</text>
</comment>
<keyword evidence="2" id="KW-0808">Transferase</keyword>
<keyword evidence="6" id="KW-0833">Ubl conjugation pathway</keyword>
<keyword evidence="5" id="KW-0863">Zinc-finger</keyword>
<dbReference type="GO" id="GO:0008270">
    <property type="term" value="F:zinc ion binding"/>
    <property type="evidence" value="ECO:0007669"/>
    <property type="project" value="UniProtKB-KW"/>
</dbReference>
<comment type="caution">
    <text evidence="10">The sequence shown here is derived from an EMBL/GenBank/DDBJ whole genome shotgun (WGS) entry which is preliminary data.</text>
</comment>
<sequence length="676" mass="77800">MNYLDFTNDIIGLDQPNTLNPTTMQPLPPQTQPQPSSSAASNTSTLIRQQPSQQQTKDLSDWRNIQLGTTATFLDPFWLPQTPATSISNPWAAPTTTIYPSSSHNPYPWGHSNTNAPWKLPIGPPQSFTHFNQHHPMNNNVNPRINPIRHYVPVPPIPYSYPTSTIPPKAPSREAELMLIPDVDIDEVLGEVETVIPDIDLDAARRTIKSMNRLPSTNDIVTYFLDNGYVKKVKKPFSANAQHQSSLKRTISDIIDDIPKFLSSYPDPVHYFFDTQRKQSESYINHAKAYLLRAFPTTDKTVLEQALQEENWHFLPTVRKLETRAGIRTNTFLQRMTIKRSLDMIDLSVEGVGRTPSIAWIIKNNKFAYPIPHTPCEEFYDELRFAKNEIKIRRYLGKISKEHEKRVKKAKKGNETLECEICCQEDLLIDDMVECTVGHLYCRNCVRTHIDVCFKEGKCRFACVESSCPGEYTMRLVGELLPPKDLKRLNRRIQEENIRQAEIDGLECCPYCPYAVIVDNPDDKVFRCLNPECMKETCRLCKEPSHIPLRCDEVEKGMELEMRKFIEEHVTEAMIRKCPRCTQRFYKVEGCNKMTCSSCGLFICYVCRETINGYDHFTNNEKCTLSNQSEKIHYEETIQAYTNAKNEYLRLHPEAQDMILRYDPISHLTKLSMGAV</sequence>
<dbReference type="Gene3D" id="3.30.40.10">
    <property type="entry name" value="Zinc/RING finger domain, C3HC4 (zinc finger)"/>
    <property type="match status" value="1"/>
</dbReference>
<evidence type="ECO:0000256" key="8">
    <source>
        <dbReference type="SAM" id="MobiDB-lite"/>
    </source>
</evidence>
<dbReference type="CDD" id="cd20353">
    <property type="entry name" value="Rcat_RBR_RNF216"/>
    <property type="match status" value="1"/>
</dbReference>
<dbReference type="EMBL" id="CAJNOJ010000059">
    <property type="protein sequence ID" value="CAF0993966.1"/>
    <property type="molecule type" value="Genomic_DNA"/>
</dbReference>
<dbReference type="InterPro" id="IPR047546">
    <property type="entry name" value="Rcat_RBR_RNF216"/>
</dbReference>
<dbReference type="InterPro" id="IPR044066">
    <property type="entry name" value="TRIAD_supradom"/>
</dbReference>
<evidence type="ECO:0000313" key="10">
    <source>
        <dbReference type="EMBL" id="CAF0993966.1"/>
    </source>
</evidence>
<feature type="compositionally biased region" description="Low complexity" evidence="8">
    <location>
        <begin position="33"/>
        <end position="46"/>
    </location>
</feature>
<organism evidence="10 11">
    <name type="scientific">Adineta ricciae</name>
    <name type="common">Rotifer</name>
    <dbReference type="NCBI Taxonomy" id="249248"/>
    <lineage>
        <taxon>Eukaryota</taxon>
        <taxon>Metazoa</taxon>
        <taxon>Spiralia</taxon>
        <taxon>Gnathifera</taxon>
        <taxon>Rotifera</taxon>
        <taxon>Eurotatoria</taxon>
        <taxon>Bdelloidea</taxon>
        <taxon>Adinetida</taxon>
        <taxon>Adinetidae</taxon>
        <taxon>Adineta</taxon>
    </lineage>
</organism>
<dbReference type="GO" id="GO:0016740">
    <property type="term" value="F:transferase activity"/>
    <property type="evidence" value="ECO:0007669"/>
    <property type="project" value="UniProtKB-KW"/>
</dbReference>
<dbReference type="InterPro" id="IPR002867">
    <property type="entry name" value="IBR_dom"/>
</dbReference>
<evidence type="ECO:0000313" key="11">
    <source>
        <dbReference type="Proteomes" id="UP000663852"/>
    </source>
</evidence>
<protein>
    <recommendedName>
        <fullName evidence="9">RING-type domain-containing protein</fullName>
    </recommendedName>
</protein>